<protein>
    <submittedName>
        <fullName evidence="2">LysM domain protein</fullName>
    </submittedName>
</protein>
<dbReference type="RefSeq" id="WP_066631106.1">
    <property type="nucleotide sequence ID" value="NZ_LWAE01000018.1"/>
</dbReference>
<dbReference type="GO" id="GO:0008932">
    <property type="term" value="F:lytic endotransglycosylase activity"/>
    <property type="evidence" value="ECO:0007669"/>
    <property type="project" value="TreeGrafter"/>
</dbReference>
<dbReference type="PANTHER" id="PTHR33734">
    <property type="entry name" value="LYSM DOMAIN-CONTAINING GPI-ANCHORED PROTEIN 2"/>
    <property type="match status" value="1"/>
</dbReference>
<sequence>MVNDNGGLTGDHAYSLSDLFIANPNHVLSKGKNITIRNACYQTQVLDTFDSIADMKVYANGFTSAQLASQSENAADVNLLRAGAKIIYSGKEPYIVKTSDSLDSIAKVLNVSLLDLINNSNLLSLEGVLMPSVTLKIPEFIYCTQEGDTLLAISSCYDITLQDLAGERINGDIPDLFSSSKNNCIDIPHLVQFKVKELIAEVQRSFGIQHLSGMASRYYLHGMRLPTKGITPKKFGMWVKDDGGVLKLPAEAGLYALTGQQIPLPTNIQGTDFTITLDRSEGPAWLLFKTNNQPTDQLSISIKPDSDDTKRIKAVTDYAQSNPLDTGLLQLGAEPMYQDDFVSFPLTSMVAWQSADTVQLPYGNPPAAIPSLKLWKLPDAMRNLPDLSTRAVNPKFKIQLAHYDEAASAMVKTPITYYGWASTIAFTVKKIPQVSTSPTTKSSYEIVGAGGNDIVLMERLLGEIRGNDFIFSNILLAYPPNKAGNSPEGVQTDSAKAVTMGISQVNLSTETRPPVNGRDMLFALDEEASPQGLLNKPSEFIRLLWEASITRSGGFYLYYYNADQKCGLPDRVFNDKGEAELTLIVLYNKDSVESEQNRLTSYMNAVAIGENIDTSRAVIFAQADLQITELSVTGDESLASLAYSYYSNVSDLTQKNENIILSKGKKLIVKEGVYQVSPQGIGPGGNLSLIASYFGTTEQAIKEANPRCTKWLNPLPPYTAIRLPKIEVTIGSSPGGNTLNSIAKYYAENMTALAAHNQDIEGLFAIGQQIIIPEGSTVRSATVSPGVVAVSASRSVPAETPDDPSAQDFARTFLLNNYSLLNYRVVDNADFISSNMGLPAGPTTEPVDPENSGKIMIPKTLAANDTWNYKQALPYPKFAKVSRQLEDDLPDSTQSPYIGIGYLLQVNFEWQDLYGNTLVTSLSSPQKDHTGPLNQSPILLGYTDSIIGPAQWPSVSMGWQVILEKNRGTPKLQLQFSFDISRYDESKTESWQENAHKDLQLYTRLYYQLNDPNGIAYTIETTLLRSSKSFDSKGLLDWLFYGNSIYKFLKDRAIGGTSVPAPLANNLIDQQIDLSQVNENQIFELSLAFRIERIGGVVLGDFETTPGVKQTTTVVAPLTQKFDDNNTLGLTQFAQNFQDALSKPGVFLLKVATGVNRTRISTAQKGSTLWAVRLAIGSDQGISYTINNPAAPAIFAPRPISNKLESRNNVFIYDYTTGKGISPNPSRELKFVDIDMDLWGKQFFSAIDNVLKPELTAAIQIVDKLKNKDYLKQILDQKKVLASIIKKWMVAVYEDDNTDSVNVQEVFYQQLLSQLSNAYTTRAAIQFDAKVKADKMKDTGDYKTPRLFGNVVQKTDTDSTNDSEGNDKTDSSLSLTSPKLKLENGTNQPIPFLLTAPEMVRNGEGAVLPNIKLNLVLDGTNIEHQIGQVPGIEGYEASSWLNFIIQEEKNPLLADLGGFEVPLVLRSYPTSPTITSQLGGAAKPDAAELNELTLWDYSFTYGLPFHYPQDRVYCDVDFNIAEAMRALNGIADAFSQLAQFITVFPSVKKDIEEILAGIDATTTDKTCIDNAAVALESFIKIVNDVSNASEDKGFTMLEHFRRFTGTSVPSYNFSIQEKTAQIEGIDALLVIIHGKPPYGIDSPKVLVEPENYEIQSYSGACEGDYCYWYKNKSNDKPLSAAKGQMITGRTVLLTGMDILQRQDAWATVFVRRNEELVSGKKIDSSFVYTSPDVQFSNPLHPTIDTSKEIDISKIGSTENKAITRSLEAHLQALFTALFKNNGESELTFQVEVTYDYAINKDLSAITLPVLMQAPLSFNVKGPRDGDRNLGQMISDWTSSIELWFNTHKPLGTSGILSFNLSIMSNLTKQPMPLIRLRKLYLPIQYIQPLLSTM</sequence>
<dbReference type="Proteomes" id="UP000076603">
    <property type="component" value="Unassembled WGS sequence"/>
</dbReference>
<dbReference type="PANTHER" id="PTHR33734:SF22">
    <property type="entry name" value="MEMBRANE-BOUND LYTIC MUREIN TRANSGLYCOSYLASE D"/>
    <property type="match status" value="1"/>
</dbReference>
<comment type="caution">
    <text evidence="2">The sequence shown here is derived from an EMBL/GenBank/DDBJ whole genome shotgun (WGS) entry which is preliminary data.</text>
</comment>
<proteinExistence type="predicted"/>
<dbReference type="PATRIC" id="fig|1121326.3.peg.6327"/>
<dbReference type="STRING" id="1121326.CLMAG_62520"/>
<evidence type="ECO:0000313" key="2">
    <source>
        <dbReference type="EMBL" id="KZL88480.1"/>
    </source>
</evidence>
<dbReference type="EMBL" id="LWAE01000018">
    <property type="protein sequence ID" value="KZL88480.1"/>
    <property type="molecule type" value="Genomic_DNA"/>
</dbReference>
<gene>
    <name evidence="2" type="ORF">CLMAG_62520</name>
</gene>
<keyword evidence="3" id="KW-1185">Reference proteome</keyword>
<feature type="compositionally biased region" description="Polar residues" evidence="1">
    <location>
        <begin position="1352"/>
        <end position="1363"/>
    </location>
</feature>
<reference evidence="2 3" key="1">
    <citation type="submission" date="2016-04" db="EMBL/GenBank/DDBJ databases">
        <title>Genome sequence of Clostridium magnum DSM 2767.</title>
        <authorList>
            <person name="Poehlein A."/>
            <person name="Uhlig R."/>
            <person name="Fischer R."/>
            <person name="Bahl H."/>
            <person name="Daniel R."/>
        </authorList>
    </citation>
    <scope>NUCLEOTIDE SEQUENCE [LARGE SCALE GENOMIC DNA]</scope>
    <source>
        <strain evidence="2 3">DSM 2767</strain>
    </source>
</reference>
<organism evidence="2 3">
    <name type="scientific">Clostridium magnum DSM 2767</name>
    <dbReference type="NCBI Taxonomy" id="1121326"/>
    <lineage>
        <taxon>Bacteria</taxon>
        <taxon>Bacillati</taxon>
        <taxon>Bacillota</taxon>
        <taxon>Clostridia</taxon>
        <taxon>Eubacteriales</taxon>
        <taxon>Clostridiaceae</taxon>
        <taxon>Clostridium</taxon>
    </lineage>
</organism>
<evidence type="ECO:0000313" key="3">
    <source>
        <dbReference type="Proteomes" id="UP000076603"/>
    </source>
</evidence>
<dbReference type="OrthoDB" id="8248741at2"/>
<feature type="region of interest" description="Disordered" evidence="1">
    <location>
        <begin position="1350"/>
        <end position="1380"/>
    </location>
</feature>
<accession>A0A161W086</accession>
<name>A0A161W086_9CLOT</name>
<evidence type="ECO:0000256" key="1">
    <source>
        <dbReference type="SAM" id="MobiDB-lite"/>
    </source>
</evidence>